<keyword evidence="2" id="KW-0285">Flavoprotein</keyword>
<dbReference type="InterPro" id="IPR020946">
    <property type="entry name" value="Flavin_mOase-like"/>
</dbReference>
<protein>
    <submittedName>
        <fullName evidence="5">FAD-binding monooxygenase moxY</fullName>
    </submittedName>
</protein>
<dbReference type="InterPro" id="IPR051209">
    <property type="entry name" value="FAD-bind_Monooxygenase_sf"/>
</dbReference>
<evidence type="ECO:0000313" key="6">
    <source>
        <dbReference type="Proteomes" id="UP000660729"/>
    </source>
</evidence>
<name>A0A8H6R859_9PEZI</name>
<organism evidence="5 6">
    <name type="scientific">Pseudocercospora fuligena</name>
    <dbReference type="NCBI Taxonomy" id="685502"/>
    <lineage>
        <taxon>Eukaryota</taxon>
        <taxon>Fungi</taxon>
        <taxon>Dikarya</taxon>
        <taxon>Ascomycota</taxon>
        <taxon>Pezizomycotina</taxon>
        <taxon>Dothideomycetes</taxon>
        <taxon>Dothideomycetidae</taxon>
        <taxon>Mycosphaerellales</taxon>
        <taxon>Mycosphaerellaceae</taxon>
        <taxon>Pseudocercospora</taxon>
    </lineage>
</organism>
<accession>A0A8H6R859</accession>
<evidence type="ECO:0000256" key="2">
    <source>
        <dbReference type="ARBA" id="ARBA00022630"/>
    </source>
</evidence>
<evidence type="ECO:0000256" key="3">
    <source>
        <dbReference type="ARBA" id="ARBA00022827"/>
    </source>
</evidence>
<proteinExistence type="inferred from homology"/>
<keyword evidence="3" id="KW-0274">FAD</keyword>
<dbReference type="PANTHER" id="PTHR42877:SF11">
    <property type="entry name" value="MONOOXYGENASE, PUTATIVE (AFU_ORTHOLOGUE AFUA_6G13790)-RELATED"/>
    <property type="match status" value="1"/>
</dbReference>
<dbReference type="OrthoDB" id="74360at2759"/>
<dbReference type="Pfam" id="PF00743">
    <property type="entry name" value="FMO-like"/>
    <property type="match status" value="1"/>
</dbReference>
<dbReference type="EMBL" id="JABCIY010000224">
    <property type="protein sequence ID" value="KAF7187726.1"/>
    <property type="molecule type" value="Genomic_DNA"/>
</dbReference>
<gene>
    <name evidence="5" type="ORF">HII31_11065</name>
</gene>
<evidence type="ECO:0000256" key="1">
    <source>
        <dbReference type="ARBA" id="ARBA00010139"/>
    </source>
</evidence>
<dbReference type="Proteomes" id="UP000660729">
    <property type="component" value="Unassembled WGS sequence"/>
</dbReference>
<keyword evidence="4" id="KW-0560">Oxidoreductase</keyword>
<dbReference type="PANTHER" id="PTHR42877">
    <property type="entry name" value="L-ORNITHINE N(5)-MONOOXYGENASE-RELATED"/>
    <property type="match status" value="1"/>
</dbReference>
<evidence type="ECO:0000313" key="5">
    <source>
        <dbReference type="EMBL" id="KAF7187726.1"/>
    </source>
</evidence>
<evidence type="ECO:0000256" key="4">
    <source>
        <dbReference type="ARBA" id="ARBA00023002"/>
    </source>
</evidence>
<dbReference type="InterPro" id="IPR036188">
    <property type="entry name" value="FAD/NAD-bd_sf"/>
</dbReference>
<keyword evidence="6" id="KW-1185">Reference proteome</keyword>
<dbReference type="AlphaFoldDB" id="A0A8H6R859"/>
<reference evidence="5" key="1">
    <citation type="submission" date="2020-04" db="EMBL/GenBank/DDBJ databases">
        <title>Draft genome resource of the tomato pathogen Pseudocercospora fuligena.</title>
        <authorList>
            <person name="Zaccaron A."/>
        </authorList>
    </citation>
    <scope>NUCLEOTIDE SEQUENCE</scope>
    <source>
        <strain evidence="5">PF001</strain>
    </source>
</reference>
<dbReference type="GO" id="GO:0050660">
    <property type="term" value="F:flavin adenine dinucleotide binding"/>
    <property type="evidence" value="ECO:0007669"/>
    <property type="project" value="InterPro"/>
</dbReference>
<dbReference type="GO" id="GO:0050661">
    <property type="term" value="F:NADP binding"/>
    <property type="evidence" value="ECO:0007669"/>
    <property type="project" value="InterPro"/>
</dbReference>
<dbReference type="SUPFAM" id="SSF51905">
    <property type="entry name" value="FAD/NAD(P)-binding domain"/>
    <property type="match status" value="3"/>
</dbReference>
<keyword evidence="5" id="KW-0503">Monooxygenase</keyword>
<sequence>MSHAIKELAARTNSCADHSAPPTIMAPIEIQIADQPGFTRRKIRMIGIGAGFSNLTLAYKHKYGGDYGFLDFAIYEKNPEIGGTWASVACDIPAHVYCFPFAPNPDWSSFYVSGPEIQAYIQKTAKDFGLRDYVQLNSRVISARWSDEKGKWEVDIEQNGQVIHDEADVLVNGAGFLNRWKWPDIPGLDNFQGEIVHSARWQDIDWAGKTVGLIGNGSSAIQILPQMQPAAKSIDTYIRTPTWIIPNFLAEFTPEGKNFSYSEEQKQRWRAKPEELKEMRQSLEHALNASFLMFYKDGGHAKWVKETFGKIMREKLGGDTELARRLVPDWPVGCRRITPGENYLDALQAENVKVRFESIVGINEKGIVSQPPADVEPETTPFDVIVCATGFDVSYKPPFTLTGRNDLTLQDLWKEDAEAYLGIHAPDMPNYFSFTGPNSPVGHGSIFAMLDSVAEYVLKWCSKIAGQGIKSVVVKPDVLREYNDYTQKFMEKMVWSAGCRSWYKQGTTDGKISAMYGGSVLHYRQMLDAFRSEDFDIAYLDKHNRFGFMGNGLTELEANEGKVGYYLEK</sequence>
<dbReference type="GO" id="GO:0004499">
    <property type="term" value="F:N,N-dimethylaniline monooxygenase activity"/>
    <property type="evidence" value="ECO:0007669"/>
    <property type="project" value="InterPro"/>
</dbReference>
<comment type="similarity">
    <text evidence="1">Belongs to the FAD-binding monooxygenase family.</text>
</comment>
<comment type="caution">
    <text evidence="5">The sequence shown here is derived from an EMBL/GenBank/DDBJ whole genome shotgun (WGS) entry which is preliminary data.</text>
</comment>
<dbReference type="Gene3D" id="3.50.50.60">
    <property type="entry name" value="FAD/NAD(P)-binding domain"/>
    <property type="match status" value="2"/>
</dbReference>